<organism evidence="2 3">
    <name type="scientific">Paralvinella palmiformis</name>
    <dbReference type="NCBI Taxonomy" id="53620"/>
    <lineage>
        <taxon>Eukaryota</taxon>
        <taxon>Metazoa</taxon>
        <taxon>Spiralia</taxon>
        <taxon>Lophotrochozoa</taxon>
        <taxon>Annelida</taxon>
        <taxon>Polychaeta</taxon>
        <taxon>Sedentaria</taxon>
        <taxon>Canalipalpata</taxon>
        <taxon>Terebellida</taxon>
        <taxon>Terebelliformia</taxon>
        <taxon>Alvinellidae</taxon>
        <taxon>Paralvinella</taxon>
    </lineage>
</organism>
<evidence type="ECO:0000313" key="2">
    <source>
        <dbReference type="EMBL" id="KAK2150291.1"/>
    </source>
</evidence>
<evidence type="ECO:0000313" key="3">
    <source>
        <dbReference type="Proteomes" id="UP001208570"/>
    </source>
</evidence>
<evidence type="ECO:0000259" key="1">
    <source>
        <dbReference type="PROSITE" id="PS50234"/>
    </source>
</evidence>
<protein>
    <recommendedName>
        <fullName evidence="1">VWFA domain-containing protein</fullName>
    </recommendedName>
</protein>
<dbReference type="InterPro" id="IPR050525">
    <property type="entry name" value="ECM_Assembly_Org"/>
</dbReference>
<dbReference type="Pfam" id="PF00092">
    <property type="entry name" value="VWA"/>
    <property type="match status" value="1"/>
</dbReference>
<dbReference type="Proteomes" id="UP001208570">
    <property type="component" value="Unassembled WGS sequence"/>
</dbReference>
<dbReference type="EMBL" id="JAODUP010000413">
    <property type="protein sequence ID" value="KAK2150291.1"/>
    <property type="molecule type" value="Genomic_DNA"/>
</dbReference>
<dbReference type="SUPFAM" id="SSF53300">
    <property type="entry name" value="vWA-like"/>
    <property type="match status" value="1"/>
</dbReference>
<accession>A0AAD9JCX4</accession>
<dbReference type="InterPro" id="IPR002035">
    <property type="entry name" value="VWF_A"/>
</dbReference>
<dbReference type="InterPro" id="IPR036465">
    <property type="entry name" value="vWFA_dom_sf"/>
</dbReference>
<name>A0AAD9JCX4_9ANNE</name>
<feature type="non-terminal residue" evidence="2">
    <location>
        <position position="1"/>
    </location>
</feature>
<dbReference type="Gene3D" id="3.40.50.410">
    <property type="entry name" value="von Willebrand factor, type A domain"/>
    <property type="match status" value="1"/>
</dbReference>
<dbReference type="PANTHER" id="PTHR24020">
    <property type="entry name" value="COLLAGEN ALPHA"/>
    <property type="match status" value="1"/>
</dbReference>
<dbReference type="PANTHER" id="PTHR24020:SF20">
    <property type="entry name" value="PH DOMAIN-CONTAINING PROTEIN"/>
    <property type="match status" value="1"/>
</dbReference>
<proteinExistence type="predicted"/>
<sequence length="142" mass="15813">AKRPDAKQAVFLVTDGYSNGGNPLPAAAQLRRENVEFFTFGIRGGNPPELWDMSSEPKEKHMYILDSFAEFEALARRALHEDLPIGRYIAQRAYKCRHLCTDDQDCCDKKAVCTCGTHTGKYECSCLPGYYGGGLRGGCLRK</sequence>
<dbReference type="AlphaFoldDB" id="A0AAD9JCX4"/>
<keyword evidence="3" id="KW-1185">Reference proteome</keyword>
<feature type="domain" description="VWFA" evidence="1">
    <location>
        <begin position="1"/>
        <end position="83"/>
    </location>
</feature>
<comment type="caution">
    <text evidence="2">The sequence shown here is derived from an EMBL/GenBank/DDBJ whole genome shotgun (WGS) entry which is preliminary data.</text>
</comment>
<reference evidence="2" key="1">
    <citation type="journal article" date="2023" name="Mol. Biol. Evol.">
        <title>Third-Generation Sequencing Reveals the Adaptive Role of the Epigenome in Three Deep-Sea Polychaetes.</title>
        <authorList>
            <person name="Perez M."/>
            <person name="Aroh O."/>
            <person name="Sun Y."/>
            <person name="Lan Y."/>
            <person name="Juniper S.K."/>
            <person name="Young C.R."/>
            <person name="Angers B."/>
            <person name="Qian P.Y."/>
        </authorList>
    </citation>
    <scope>NUCLEOTIDE SEQUENCE</scope>
    <source>
        <strain evidence="2">P08H-3</strain>
    </source>
</reference>
<dbReference type="PROSITE" id="PS50234">
    <property type="entry name" value="VWFA"/>
    <property type="match status" value="1"/>
</dbReference>
<gene>
    <name evidence="2" type="ORF">LSH36_413g01040</name>
</gene>